<comment type="caution">
    <text evidence="1">The sequence shown here is derived from an EMBL/GenBank/DDBJ whole genome shotgun (WGS) entry which is preliminary data.</text>
</comment>
<organism evidence="1 2">
    <name type="scientific">Shuttleworthella satelles DSM 14600</name>
    <dbReference type="NCBI Taxonomy" id="626523"/>
    <lineage>
        <taxon>Bacteria</taxon>
        <taxon>Bacillati</taxon>
        <taxon>Bacillota</taxon>
        <taxon>Clostridia</taxon>
        <taxon>Lachnospirales</taxon>
        <taxon>Lachnospiraceae</taxon>
        <taxon>Shuttleworthella</taxon>
    </lineage>
</organism>
<evidence type="ECO:0000313" key="2">
    <source>
        <dbReference type="Proteomes" id="UP000003494"/>
    </source>
</evidence>
<name>C4GCP7_9FIRM</name>
<evidence type="ECO:0000313" key="1">
    <source>
        <dbReference type="EMBL" id="EEP27747.1"/>
    </source>
</evidence>
<accession>C4GCP7</accession>
<dbReference type="RefSeq" id="WP_006906738.1">
    <property type="nucleotide sequence ID" value="NZ_GG665867.1"/>
</dbReference>
<proteinExistence type="predicted"/>
<sequence>MRIDFREIASGRNIADYTVEDKSNQSRTRKIYGAIEEACYALDLPRPIWLDQNIREFKRHAKTRFGQDSFLEELSFDFLEIQVLEEDLW</sequence>
<dbReference type="STRING" id="626523.GCWU000342_01741"/>
<dbReference type="HOGENOM" id="CLU_172580_0_0_9"/>
<dbReference type="Proteomes" id="UP000003494">
    <property type="component" value="Unassembled WGS sequence"/>
</dbReference>
<dbReference type="EMBL" id="ACIP02000004">
    <property type="protein sequence ID" value="EEP27747.1"/>
    <property type="molecule type" value="Genomic_DNA"/>
</dbReference>
<gene>
    <name evidence="1" type="ORF">GCWU000342_01741</name>
</gene>
<protein>
    <submittedName>
        <fullName evidence="1">Uncharacterized protein</fullName>
    </submittedName>
</protein>
<dbReference type="AlphaFoldDB" id="C4GCP7"/>
<keyword evidence="2" id="KW-1185">Reference proteome</keyword>
<dbReference type="eggNOG" id="ENOG5032S4Q">
    <property type="taxonomic scope" value="Bacteria"/>
</dbReference>
<reference evidence="1" key="1">
    <citation type="submission" date="2009-04" db="EMBL/GenBank/DDBJ databases">
        <authorList>
            <person name="Weinstock G."/>
            <person name="Sodergren E."/>
            <person name="Clifton S."/>
            <person name="Fulton L."/>
            <person name="Fulton B."/>
            <person name="Courtney L."/>
            <person name="Fronick C."/>
            <person name="Harrison M."/>
            <person name="Strong C."/>
            <person name="Farmer C."/>
            <person name="Delahaunty K."/>
            <person name="Markovic C."/>
            <person name="Hall O."/>
            <person name="Minx P."/>
            <person name="Tomlinson C."/>
            <person name="Mitreva M."/>
            <person name="Nelson J."/>
            <person name="Hou S."/>
            <person name="Wollam A."/>
            <person name="Pepin K.H."/>
            <person name="Johnson M."/>
            <person name="Bhonagiri V."/>
            <person name="Nash W.E."/>
            <person name="Warren W."/>
            <person name="Chinwalla A."/>
            <person name="Mardis E.R."/>
            <person name="Wilson R.K."/>
        </authorList>
    </citation>
    <scope>NUCLEOTIDE SEQUENCE [LARGE SCALE GENOMIC DNA]</scope>
    <source>
        <strain evidence="1">DSM 14600</strain>
    </source>
</reference>